<evidence type="ECO:0000313" key="4">
    <source>
        <dbReference type="EMBL" id="EKY02746.1"/>
    </source>
</evidence>
<sequence>MDNPATPLVSVVIPIYKAEATLPSCIDSLLSQTYHHLELLFVDDCSPDRGAELVAERVPRLEQLGIKVKLLRHTENKGVAVARNTALDAATGEYIYSVDADDELAPDTIEVLVREAIWKDVDLTGCEWILKQGHSERRMVQPEVKSGDEAFEQCCKGQMRWNLWLFLIKRSVLEQPSPLRFLPGKNMGEDMMLMGKLLQRVQTISMVHRPLYTYVRNDGSLTNSYSDAHWEQVNANIRELEVYLEKTSSNPSLLELLQFMKLNLKLPLLISGRRADYERWRTTYPESHPYIQLNNLTPWRTKLLQQMAARGQYWFVALYAQVIMKGLYKLLYH</sequence>
<accession>L1NHE2</accession>
<dbReference type="Proteomes" id="UP000010408">
    <property type="component" value="Unassembled WGS sequence"/>
</dbReference>
<reference evidence="4 5" key="1">
    <citation type="submission" date="2012-05" db="EMBL/GenBank/DDBJ databases">
        <authorList>
            <person name="Weinstock G."/>
            <person name="Sodergren E."/>
            <person name="Lobos E.A."/>
            <person name="Fulton L."/>
            <person name="Fulton R."/>
            <person name="Courtney L."/>
            <person name="Fronick C."/>
            <person name="O'Laughlin M."/>
            <person name="Godfrey J."/>
            <person name="Wilson R.M."/>
            <person name="Miner T."/>
            <person name="Farmer C."/>
            <person name="Delehaunty K."/>
            <person name="Cordes M."/>
            <person name="Minx P."/>
            <person name="Tomlinson C."/>
            <person name="Chen J."/>
            <person name="Wollam A."/>
            <person name="Pepin K.H."/>
            <person name="Bhonagiri V."/>
            <person name="Zhang X."/>
            <person name="Suruliraj S."/>
            <person name="Warren W."/>
            <person name="Mitreva M."/>
            <person name="Mardis E.R."/>
            <person name="Wilson R.K."/>
        </authorList>
    </citation>
    <scope>NUCLEOTIDE SEQUENCE [LARGE SCALE GENOMIC DNA]</scope>
    <source>
        <strain evidence="4 5">F0037</strain>
    </source>
</reference>
<dbReference type="EMBL" id="AMEQ01000011">
    <property type="protein sequence ID" value="EKY02746.1"/>
    <property type="molecule type" value="Genomic_DNA"/>
</dbReference>
<keyword evidence="1" id="KW-0328">Glycosyltransferase</keyword>
<evidence type="ECO:0000259" key="3">
    <source>
        <dbReference type="Pfam" id="PF00535"/>
    </source>
</evidence>
<dbReference type="STRING" id="1127696.HMPREF9134_00290"/>
<dbReference type="PANTHER" id="PTHR22916">
    <property type="entry name" value="GLYCOSYLTRANSFERASE"/>
    <property type="match status" value="1"/>
</dbReference>
<protein>
    <submittedName>
        <fullName evidence="4">Glycosyltransferase, group 2 family protein</fullName>
    </submittedName>
</protein>
<dbReference type="PATRIC" id="fig|1127696.3.peg.241"/>
<evidence type="ECO:0000256" key="2">
    <source>
        <dbReference type="ARBA" id="ARBA00022679"/>
    </source>
</evidence>
<dbReference type="PANTHER" id="PTHR22916:SF51">
    <property type="entry name" value="GLYCOSYLTRANSFERASE EPSH-RELATED"/>
    <property type="match status" value="1"/>
</dbReference>
<dbReference type="eggNOG" id="COG1215">
    <property type="taxonomic scope" value="Bacteria"/>
</dbReference>
<dbReference type="CDD" id="cd00761">
    <property type="entry name" value="Glyco_tranf_GTA_type"/>
    <property type="match status" value="1"/>
</dbReference>
<gene>
    <name evidence="4" type="ORF">HMPREF9134_00290</name>
</gene>
<evidence type="ECO:0000313" key="5">
    <source>
        <dbReference type="Proteomes" id="UP000010408"/>
    </source>
</evidence>
<dbReference type="GO" id="GO:0016758">
    <property type="term" value="F:hexosyltransferase activity"/>
    <property type="evidence" value="ECO:0007669"/>
    <property type="project" value="UniProtKB-ARBA"/>
</dbReference>
<dbReference type="Gene3D" id="3.90.550.10">
    <property type="entry name" value="Spore Coat Polysaccharide Biosynthesis Protein SpsA, Chain A"/>
    <property type="match status" value="1"/>
</dbReference>
<comment type="caution">
    <text evidence="4">The sequence shown here is derived from an EMBL/GenBank/DDBJ whole genome shotgun (WGS) entry which is preliminary data.</text>
</comment>
<proteinExistence type="predicted"/>
<feature type="domain" description="Glycosyltransferase 2-like" evidence="3">
    <location>
        <begin position="10"/>
        <end position="142"/>
    </location>
</feature>
<name>L1NHE2_9PORP</name>
<evidence type="ECO:0000256" key="1">
    <source>
        <dbReference type="ARBA" id="ARBA00022676"/>
    </source>
</evidence>
<dbReference type="SUPFAM" id="SSF53448">
    <property type="entry name" value="Nucleotide-diphospho-sugar transferases"/>
    <property type="match status" value="1"/>
</dbReference>
<organism evidence="4 5">
    <name type="scientific">Porphyromonas catoniae F0037</name>
    <dbReference type="NCBI Taxonomy" id="1127696"/>
    <lineage>
        <taxon>Bacteria</taxon>
        <taxon>Pseudomonadati</taxon>
        <taxon>Bacteroidota</taxon>
        <taxon>Bacteroidia</taxon>
        <taxon>Bacteroidales</taxon>
        <taxon>Porphyromonadaceae</taxon>
        <taxon>Porphyromonas</taxon>
    </lineage>
</organism>
<dbReference type="InterPro" id="IPR029044">
    <property type="entry name" value="Nucleotide-diphossugar_trans"/>
</dbReference>
<dbReference type="InterPro" id="IPR001173">
    <property type="entry name" value="Glyco_trans_2-like"/>
</dbReference>
<dbReference type="HOGENOM" id="CLU_025996_25_1_10"/>
<keyword evidence="2 4" id="KW-0808">Transferase</keyword>
<dbReference type="AlphaFoldDB" id="L1NHE2"/>
<dbReference type="Pfam" id="PF00535">
    <property type="entry name" value="Glycos_transf_2"/>
    <property type="match status" value="1"/>
</dbReference>
<dbReference type="RefSeq" id="WP_005468430.1">
    <property type="nucleotide sequence ID" value="NZ_KB291042.1"/>
</dbReference>